<dbReference type="SUPFAM" id="SSF56925">
    <property type="entry name" value="OMPA-like"/>
    <property type="match status" value="1"/>
</dbReference>
<dbReference type="InterPro" id="IPR011250">
    <property type="entry name" value="OMP/PagP_B-barrel"/>
</dbReference>
<dbReference type="EMBL" id="AF200926">
    <property type="protein sequence ID" value="AAG24478.1"/>
    <property type="molecule type" value="Genomic_DNA"/>
</dbReference>
<feature type="signal peptide" evidence="2">
    <location>
        <begin position="1"/>
        <end position="30"/>
    </location>
</feature>
<feature type="compositionally biased region" description="Low complexity" evidence="1">
    <location>
        <begin position="216"/>
        <end position="236"/>
    </location>
</feature>
<feature type="region of interest" description="Disordered" evidence="1">
    <location>
        <begin position="213"/>
        <end position="237"/>
    </location>
</feature>
<evidence type="ECO:0000259" key="3">
    <source>
        <dbReference type="Pfam" id="PF01617"/>
    </source>
</evidence>
<feature type="chain" id="PRO_5004325277" evidence="2">
    <location>
        <begin position="31"/>
        <end position="423"/>
    </location>
</feature>
<evidence type="ECO:0000313" key="4">
    <source>
        <dbReference type="EMBL" id="AAG24478.1"/>
    </source>
</evidence>
<organism evidence="4">
    <name type="scientific">Anaplasma marginale</name>
    <dbReference type="NCBI Taxonomy" id="770"/>
    <lineage>
        <taxon>Bacteria</taxon>
        <taxon>Pseudomonadati</taxon>
        <taxon>Pseudomonadota</taxon>
        <taxon>Alphaproteobacteria</taxon>
        <taxon>Rickettsiales</taxon>
        <taxon>Anaplasmataceae</taxon>
        <taxon>Anaplasma</taxon>
    </lineage>
</organism>
<accession>Q9F961</accession>
<proteinExistence type="predicted"/>
<dbReference type="Pfam" id="PF01617">
    <property type="entry name" value="Surface_Ag_2"/>
    <property type="match status" value="1"/>
</dbReference>
<evidence type="ECO:0000256" key="2">
    <source>
        <dbReference type="SAM" id="SignalP"/>
    </source>
</evidence>
<reference evidence="4" key="1">
    <citation type="journal article" date="2000" name="Infect. Immun.">
        <title>Antigenic variation of Anaplasma marginale by expression of MSP2 mosaics.</title>
        <authorList>
            <person name="Barbet A.F."/>
            <person name="Lundgren A."/>
            <person name="Yi J."/>
            <person name="Rurangirwa F.R."/>
            <person name="Palmer G.H."/>
        </authorList>
    </citation>
    <scope>NUCLEOTIDE SEQUENCE</scope>
    <source>
        <strain evidence="4">Idaho7/7</strain>
    </source>
</reference>
<protein>
    <submittedName>
        <fullName evidence="4">Outer membrane protein MSP2</fullName>
    </submittedName>
</protein>
<keyword evidence="2" id="KW-0732">Signal</keyword>
<gene>
    <name evidence="4" type="primary">msp2</name>
</gene>
<evidence type="ECO:0000256" key="1">
    <source>
        <dbReference type="SAM" id="MobiDB-lite"/>
    </source>
</evidence>
<feature type="domain" description="Msp4/OMP-like" evidence="3">
    <location>
        <begin position="49"/>
        <end position="423"/>
    </location>
</feature>
<sequence>MSAVSNRKLPLGGVLMALVAAVAPIHSLLAAPAAGAGAGGEGLFSGAGAGSFYIGLDYSPAFGSIKDFKVQEAGGTTRGVFPYKRDAAGRVDFKVHNFDWSAPEPKISFKDSMLTALEGSIGYSIGGARVEVEVGYERFVVKGGKKSNEDTASVFLLGKELAYDTARGQVDRLATALGKMTKGEAKKWGNAIESATGTTNGEKVSQKVCGNGTGSSGTQCGTSTAGATSGSSGTTQRKISEVFTSDTETAQLSTMENTSTTSGATISTSGMAGNINSLTKDEKAIVAGAFARAVEGAEVIEVRAIGSTSVMLNACYDLLTDGIGVVPYACAGIGGNFVSVVDGHINPKFAYRVKAGLSYALTPEISAFAGAFYHKVLGDGDYDELPLSHISDYTGTAGKNKDTGIASFNFAYFGGELGVRFAF</sequence>
<dbReference type="InterPro" id="IPR002566">
    <property type="entry name" value="Msp4_OMP-like"/>
</dbReference>
<dbReference type="Gene3D" id="2.40.160.20">
    <property type="match status" value="1"/>
</dbReference>
<dbReference type="AlphaFoldDB" id="Q9F961"/>
<name>Q9F961_ANAMA</name>